<name>A0A6P5AVG9_BRABE</name>
<evidence type="ECO:0000313" key="4">
    <source>
        <dbReference type="RefSeq" id="XP_019647077.1"/>
    </source>
</evidence>
<dbReference type="Pfam" id="PF02615">
    <property type="entry name" value="Ldh_2"/>
    <property type="match status" value="1"/>
</dbReference>
<dbReference type="RefSeq" id="XP_019647077.1">
    <property type="nucleotide sequence ID" value="XM_019791518.1"/>
</dbReference>
<dbReference type="SUPFAM" id="SSF89733">
    <property type="entry name" value="L-sulfolactate dehydrogenase-like"/>
    <property type="match status" value="1"/>
</dbReference>
<dbReference type="GeneID" id="109487517"/>
<dbReference type="InterPro" id="IPR043143">
    <property type="entry name" value="Mal/L-sulf/L-lact_DH-like_NADP"/>
</dbReference>
<evidence type="ECO:0000256" key="2">
    <source>
        <dbReference type="ARBA" id="ARBA00023002"/>
    </source>
</evidence>
<keyword evidence="3" id="KW-1185">Reference proteome</keyword>
<comment type="similarity">
    <text evidence="1">Belongs to the LDH2/MDH2 oxidoreductase family.</text>
</comment>
<reference evidence="4" key="1">
    <citation type="submission" date="2025-08" db="UniProtKB">
        <authorList>
            <consortium name="RefSeq"/>
        </authorList>
    </citation>
    <scope>IDENTIFICATION</scope>
    <source>
        <tissue evidence="4">Gonad</tissue>
    </source>
</reference>
<protein>
    <submittedName>
        <fullName evidence="4">Uncharacterized protein LOC109487517</fullName>
    </submittedName>
</protein>
<dbReference type="AlphaFoldDB" id="A0A6P5AVG9"/>
<dbReference type="InterPro" id="IPR036111">
    <property type="entry name" value="Mal/L-sulfo/L-lacto_DH-like_sf"/>
</dbReference>
<dbReference type="Gene3D" id="1.10.1530.10">
    <property type="match status" value="1"/>
</dbReference>
<dbReference type="PANTHER" id="PTHR11091">
    <property type="entry name" value="OXIDOREDUCTASE-RELATED"/>
    <property type="match status" value="1"/>
</dbReference>
<dbReference type="InterPro" id="IPR043144">
    <property type="entry name" value="Mal/L-sulf/L-lact_DH-like_ah"/>
</dbReference>
<accession>A0A6P5AVG9</accession>
<dbReference type="InterPro" id="IPR003767">
    <property type="entry name" value="Malate/L-lactate_DH-like"/>
</dbReference>
<organism evidence="3 4">
    <name type="scientific">Branchiostoma belcheri</name>
    <name type="common">Amphioxus</name>
    <dbReference type="NCBI Taxonomy" id="7741"/>
    <lineage>
        <taxon>Eukaryota</taxon>
        <taxon>Metazoa</taxon>
        <taxon>Chordata</taxon>
        <taxon>Cephalochordata</taxon>
        <taxon>Leptocardii</taxon>
        <taxon>Amphioxiformes</taxon>
        <taxon>Branchiostomatidae</taxon>
        <taxon>Branchiostoma</taxon>
    </lineage>
</organism>
<keyword evidence="2" id="KW-0560">Oxidoreductase</keyword>
<proteinExistence type="inferred from homology"/>
<dbReference type="GO" id="GO:0016491">
    <property type="term" value="F:oxidoreductase activity"/>
    <property type="evidence" value="ECO:0007669"/>
    <property type="project" value="UniProtKB-KW"/>
</dbReference>
<evidence type="ECO:0000313" key="3">
    <source>
        <dbReference type="Proteomes" id="UP000515135"/>
    </source>
</evidence>
<dbReference type="Gene3D" id="3.30.1370.60">
    <property type="entry name" value="Hypothetical oxidoreductase yiak, domain 2"/>
    <property type="match status" value="1"/>
</dbReference>
<dbReference type="Proteomes" id="UP000515135">
    <property type="component" value="Unplaced"/>
</dbReference>
<evidence type="ECO:0000256" key="1">
    <source>
        <dbReference type="ARBA" id="ARBA00006056"/>
    </source>
</evidence>
<dbReference type="PANTHER" id="PTHR11091:SF0">
    <property type="entry name" value="MALATE DEHYDROGENASE"/>
    <property type="match status" value="1"/>
</dbReference>
<gene>
    <name evidence="4" type="primary">LOC109487517</name>
</gene>
<dbReference type="KEGG" id="bbel:109487517"/>
<sequence length="362" mass="38536">MAAASAVAHIVPKQEVVAFVERCMGSVGTPAAHATALAQALMTADYRGHFSHGLNRLDMYVQDIRSGMTVKDGEPTVVNERAGTAFVNGNNLLGPVVSNFCMDLAMRKAKDAGIGWVVACGSNHYSIAGYYSLKACDQGLVGMSFTNTSPLVVPTRARKATLGTNPISVAAPGKAGDSFVLDMATSTCALGKIELHDRKELPIPTSWGVDSAGRESTDPKPVLEGGGLMALGGSEVTGGYKGYGLAMMVELFCGILSGGAYGPNVRKWKTNDRVANLGQCFVAIDPEAFAPGFQDRMQDLMDHCRNLEPAEGETEVLVAGDPERKHMSMCDDQGGIPYHVNQFTHLQNLAKQLEVEPLKEKN</sequence>
<dbReference type="OrthoDB" id="7881616at2759"/>